<dbReference type="EMBL" id="VBWP01000003">
    <property type="protein sequence ID" value="TLG75237.1"/>
    <property type="molecule type" value="Genomic_DNA"/>
</dbReference>
<dbReference type="OrthoDB" id="396512at2"/>
<dbReference type="InterPro" id="IPR029044">
    <property type="entry name" value="Nucleotide-diphossugar_trans"/>
</dbReference>
<dbReference type="Pfam" id="PF00535">
    <property type="entry name" value="Glycos_transf_2"/>
    <property type="match status" value="1"/>
</dbReference>
<organism evidence="2 3">
    <name type="scientific">Culicoidibacter larvae</name>
    <dbReference type="NCBI Taxonomy" id="2579976"/>
    <lineage>
        <taxon>Bacteria</taxon>
        <taxon>Bacillati</taxon>
        <taxon>Bacillota</taxon>
        <taxon>Culicoidibacteria</taxon>
        <taxon>Culicoidibacterales</taxon>
        <taxon>Culicoidibacteraceae</taxon>
        <taxon>Culicoidibacter</taxon>
    </lineage>
</organism>
<reference evidence="2 3" key="1">
    <citation type="submission" date="2019-05" db="EMBL/GenBank/DDBJ databases">
        <title>Culicoidintestinum kansasii gen. nov., sp. nov. from the gastrointestinal tract of the biting midge, Culicoides sonorensis.</title>
        <authorList>
            <person name="Neupane S."/>
            <person name="Ghosh A."/>
            <person name="Gunther S."/>
            <person name="Martin K."/>
            <person name="Zurek L."/>
        </authorList>
    </citation>
    <scope>NUCLEOTIDE SEQUENCE [LARGE SCALE GENOMIC DNA]</scope>
    <source>
        <strain evidence="2 3">CS-1</strain>
    </source>
</reference>
<dbReference type="PANTHER" id="PTHR22916">
    <property type="entry name" value="GLYCOSYLTRANSFERASE"/>
    <property type="match status" value="1"/>
</dbReference>
<dbReference type="RefSeq" id="WP_138190458.1">
    <property type="nucleotide sequence ID" value="NZ_VBWP01000003.1"/>
</dbReference>
<sequence>MPKVSIIVPVYNTEQYLERCLHSLVNQTLEDIEILVIDDGSTDESAEVAKQFLVEYENKIVFIQKPRNSGQSDSRNMALKQSRGKYILYVDSDDFLLAEACEALFNFSEVNNTEVSGFLMNEFHNDSEIELIPRVVEATPGYDNLSGEMAFYHDWILYNKRNVQATLFFYSKDFLLANDLFYEVGKLHEDLEYYFHMISLAKRVGFVNKTFYQRNIRENSTTTSKEKAWIKKRLLDRKQMLKKCYIHIKNFSNIKIQKCAKACLDFLNGPYLNLIILKPYVKILNSSDKKEVKSSNSLNLWNYRFLLIRFWNRMWFSDEK</sequence>
<protein>
    <submittedName>
        <fullName evidence="2">Glycosyltransferase family 2 protein</fullName>
    </submittedName>
</protein>
<dbReference type="InterPro" id="IPR001173">
    <property type="entry name" value="Glyco_trans_2-like"/>
</dbReference>
<keyword evidence="2" id="KW-0808">Transferase</keyword>
<accession>A0A5R8QD87</accession>
<dbReference type="AlphaFoldDB" id="A0A5R8QD87"/>
<dbReference type="Proteomes" id="UP000306912">
    <property type="component" value="Unassembled WGS sequence"/>
</dbReference>
<dbReference type="InParanoid" id="A0A5R8QD87"/>
<dbReference type="Gene3D" id="3.90.550.10">
    <property type="entry name" value="Spore Coat Polysaccharide Biosynthesis Protein SpsA, Chain A"/>
    <property type="match status" value="1"/>
</dbReference>
<name>A0A5R8QD87_9FIRM</name>
<evidence type="ECO:0000313" key="2">
    <source>
        <dbReference type="EMBL" id="TLG75237.1"/>
    </source>
</evidence>
<keyword evidence="3" id="KW-1185">Reference proteome</keyword>
<dbReference type="SUPFAM" id="SSF53448">
    <property type="entry name" value="Nucleotide-diphospho-sugar transferases"/>
    <property type="match status" value="1"/>
</dbReference>
<evidence type="ECO:0000259" key="1">
    <source>
        <dbReference type="Pfam" id="PF00535"/>
    </source>
</evidence>
<evidence type="ECO:0000313" key="3">
    <source>
        <dbReference type="Proteomes" id="UP000306912"/>
    </source>
</evidence>
<dbReference type="CDD" id="cd00761">
    <property type="entry name" value="Glyco_tranf_GTA_type"/>
    <property type="match status" value="1"/>
</dbReference>
<feature type="domain" description="Glycosyltransferase 2-like" evidence="1">
    <location>
        <begin position="5"/>
        <end position="130"/>
    </location>
</feature>
<gene>
    <name evidence="2" type="ORF">FEZ08_04115</name>
</gene>
<proteinExistence type="predicted"/>
<comment type="caution">
    <text evidence="2">The sequence shown here is derived from an EMBL/GenBank/DDBJ whole genome shotgun (WGS) entry which is preliminary data.</text>
</comment>
<dbReference type="GO" id="GO:0016740">
    <property type="term" value="F:transferase activity"/>
    <property type="evidence" value="ECO:0007669"/>
    <property type="project" value="UniProtKB-KW"/>
</dbReference>